<evidence type="ECO:0000313" key="2">
    <source>
        <dbReference type="EMBL" id="OXA48890.1"/>
    </source>
</evidence>
<evidence type="ECO:0000256" key="1">
    <source>
        <dbReference type="SAM" id="Phobius"/>
    </source>
</evidence>
<dbReference type="PROSITE" id="PS51257">
    <property type="entry name" value="PROKAR_LIPOPROTEIN"/>
    <property type="match status" value="1"/>
</dbReference>
<gene>
    <name evidence="2" type="ORF">Fcan01_16687</name>
</gene>
<protein>
    <submittedName>
        <fullName evidence="2">Frizzled-7</fullName>
    </submittedName>
</protein>
<feature type="transmembrane region" description="Helical" evidence="1">
    <location>
        <begin position="146"/>
        <end position="167"/>
    </location>
</feature>
<accession>A0A226DV01</accession>
<evidence type="ECO:0000313" key="3">
    <source>
        <dbReference type="Proteomes" id="UP000198287"/>
    </source>
</evidence>
<dbReference type="Proteomes" id="UP000198287">
    <property type="component" value="Unassembled WGS sequence"/>
</dbReference>
<keyword evidence="1" id="KW-0472">Membrane</keyword>
<name>A0A226DV01_FOLCA</name>
<keyword evidence="3" id="KW-1185">Reference proteome</keyword>
<feature type="transmembrane region" description="Helical" evidence="1">
    <location>
        <begin position="97"/>
        <end position="119"/>
    </location>
</feature>
<keyword evidence="1" id="KW-1133">Transmembrane helix</keyword>
<proteinExistence type="predicted"/>
<reference evidence="2 3" key="1">
    <citation type="submission" date="2015-12" db="EMBL/GenBank/DDBJ databases">
        <title>The genome of Folsomia candida.</title>
        <authorList>
            <person name="Faddeeva A."/>
            <person name="Derks M.F."/>
            <person name="Anvar Y."/>
            <person name="Smit S."/>
            <person name="Van Straalen N."/>
            <person name="Roelofs D."/>
        </authorList>
    </citation>
    <scope>NUCLEOTIDE SEQUENCE [LARGE SCALE GENOMIC DNA]</scope>
    <source>
        <strain evidence="2 3">VU population</strain>
        <tissue evidence="2">Whole body</tissue>
    </source>
</reference>
<feature type="transmembrane region" description="Helical" evidence="1">
    <location>
        <begin position="12"/>
        <end position="30"/>
    </location>
</feature>
<keyword evidence="1" id="KW-0812">Transmembrane</keyword>
<dbReference type="OMA" id="HIAIEEY"/>
<sequence>MKEISKVVIAKIVCLVVLFIATVVGCHAHFNNIFKDWWDVKGVPEACKAVKACPSNAMAMERTFVAFTIIFVILSVISIVASFVIDAGKLRLPDAGYHAVAGLLLFISGILLIAAASQIDDATTPSTSPGQTIRLLREYTKYSNKLAGGSLAIIDALLYFATSGLIFKS</sequence>
<dbReference type="AlphaFoldDB" id="A0A226DV01"/>
<organism evidence="2 3">
    <name type="scientific">Folsomia candida</name>
    <name type="common">Springtail</name>
    <dbReference type="NCBI Taxonomy" id="158441"/>
    <lineage>
        <taxon>Eukaryota</taxon>
        <taxon>Metazoa</taxon>
        <taxon>Ecdysozoa</taxon>
        <taxon>Arthropoda</taxon>
        <taxon>Hexapoda</taxon>
        <taxon>Collembola</taxon>
        <taxon>Entomobryomorpha</taxon>
        <taxon>Isotomoidea</taxon>
        <taxon>Isotomidae</taxon>
        <taxon>Proisotominae</taxon>
        <taxon>Folsomia</taxon>
    </lineage>
</organism>
<comment type="caution">
    <text evidence="2">The sequence shown here is derived from an EMBL/GenBank/DDBJ whole genome shotgun (WGS) entry which is preliminary data.</text>
</comment>
<dbReference type="EMBL" id="LNIX01000011">
    <property type="protein sequence ID" value="OXA48890.1"/>
    <property type="molecule type" value="Genomic_DNA"/>
</dbReference>
<feature type="transmembrane region" description="Helical" evidence="1">
    <location>
        <begin position="64"/>
        <end position="85"/>
    </location>
</feature>